<reference evidence="2" key="4">
    <citation type="submission" date="2019-03" db="UniProtKB">
        <authorList>
            <consortium name="EnsemblPlants"/>
        </authorList>
    </citation>
    <scope>IDENTIFICATION</scope>
</reference>
<evidence type="ECO:0000313" key="2">
    <source>
        <dbReference type="EnsemblPlants" id="AET4Gv20035200.1"/>
    </source>
</evidence>
<name>A0A453H295_AEGTS</name>
<reference evidence="2" key="3">
    <citation type="journal article" date="2017" name="Nature">
        <title>Genome sequence of the progenitor of the wheat D genome Aegilops tauschii.</title>
        <authorList>
            <person name="Luo M.C."/>
            <person name="Gu Y.Q."/>
            <person name="Puiu D."/>
            <person name="Wang H."/>
            <person name="Twardziok S.O."/>
            <person name="Deal K.R."/>
            <person name="Huo N."/>
            <person name="Zhu T."/>
            <person name="Wang L."/>
            <person name="Wang Y."/>
            <person name="McGuire P.E."/>
            <person name="Liu S."/>
            <person name="Long H."/>
            <person name="Ramasamy R.K."/>
            <person name="Rodriguez J.C."/>
            <person name="Van S.L."/>
            <person name="Yuan L."/>
            <person name="Wang Z."/>
            <person name="Xia Z."/>
            <person name="Xiao L."/>
            <person name="Anderson O.D."/>
            <person name="Ouyang S."/>
            <person name="Liang Y."/>
            <person name="Zimin A.V."/>
            <person name="Pertea G."/>
            <person name="Qi P."/>
            <person name="Bennetzen J.L."/>
            <person name="Dai X."/>
            <person name="Dawson M.W."/>
            <person name="Muller H.G."/>
            <person name="Kugler K."/>
            <person name="Rivarola-Duarte L."/>
            <person name="Spannagl M."/>
            <person name="Mayer K.F.X."/>
            <person name="Lu F.H."/>
            <person name="Bevan M.W."/>
            <person name="Leroy P."/>
            <person name="Li P."/>
            <person name="You F.M."/>
            <person name="Sun Q."/>
            <person name="Liu Z."/>
            <person name="Lyons E."/>
            <person name="Wicker T."/>
            <person name="Salzberg S.L."/>
            <person name="Devos K.M."/>
            <person name="Dvorak J."/>
        </authorList>
    </citation>
    <scope>NUCLEOTIDE SEQUENCE [LARGE SCALE GENOMIC DNA]</scope>
    <source>
        <strain evidence="2">cv. AL8/78</strain>
    </source>
</reference>
<dbReference type="AlphaFoldDB" id="A0A453H295"/>
<reference evidence="2" key="5">
    <citation type="journal article" date="2021" name="G3 (Bethesda)">
        <title>Aegilops tauschii genome assembly Aet v5.0 features greater sequence contiguity and improved annotation.</title>
        <authorList>
            <person name="Wang L."/>
            <person name="Zhu T."/>
            <person name="Rodriguez J.C."/>
            <person name="Deal K.R."/>
            <person name="Dubcovsky J."/>
            <person name="McGuire P.E."/>
            <person name="Lux T."/>
            <person name="Spannagl M."/>
            <person name="Mayer K.F.X."/>
            <person name="Baldrich P."/>
            <person name="Meyers B.C."/>
            <person name="Huo N."/>
            <person name="Gu Y.Q."/>
            <person name="Zhou H."/>
            <person name="Devos K.M."/>
            <person name="Bennetzen J.L."/>
            <person name="Unver T."/>
            <person name="Budak H."/>
            <person name="Gulick P.J."/>
            <person name="Galiba G."/>
            <person name="Kalapos B."/>
            <person name="Nelson D.R."/>
            <person name="Li P."/>
            <person name="You F.M."/>
            <person name="Luo M.C."/>
            <person name="Dvorak J."/>
        </authorList>
    </citation>
    <scope>NUCLEOTIDE SEQUENCE [LARGE SCALE GENOMIC DNA]</scope>
    <source>
        <strain evidence="2">cv. AL8/78</strain>
    </source>
</reference>
<evidence type="ECO:0000256" key="1">
    <source>
        <dbReference type="SAM" id="MobiDB-lite"/>
    </source>
</evidence>
<feature type="region of interest" description="Disordered" evidence="1">
    <location>
        <begin position="139"/>
        <end position="167"/>
    </location>
</feature>
<reference evidence="3" key="2">
    <citation type="journal article" date="2017" name="Nat. Plants">
        <title>The Aegilops tauschii genome reveals multiple impacts of transposons.</title>
        <authorList>
            <person name="Zhao G."/>
            <person name="Zou C."/>
            <person name="Li K."/>
            <person name="Wang K."/>
            <person name="Li T."/>
            <person name="Gao L."/>
            <person name="Zhang X."/>
            <person name="Wang H."/>
            <person name="Yang Z."/>
            <person name="Liu X."/>
            <person name="Jiang W."/>
            <person name="Mao L."/>
            <person name="Kong X."/>
            <person name="Jiao Y."/>
            <person name="Jia J."/>
        </authorList>
    </citation>
    <scope>NUCLEOTIDE SEQUENCE [LARGE SCALE GENOMIC DNA]</scope>
    <source>
        <strain evidence="3">cv. AL8/78</strain>
    </source>
</reference>
<keyword evidence="3" id="KW-1185">Reference proteome</keyword>
<dbReference type="Gramene" id="AET4Gv20035200.1">
    <property type="protein sequence ID" value="AET4Gv20035200.1"/>
    <property type="gene ID" value="AET4Gv20035200"/>
</dbReference>
<feature type="region of interest" description="Disordered" evidence="1">
    <location>
        <begin position="85"/>
        <end position="107"/>
    </location>
</feature>
<feature type="region of interest" description="Disordered" evidence="1">
    <location>
        <begin position="1"/>
        <end position="51"/>
    </location>
</feature>
<dbReference type="PANTHER" id="PTHR34789">
    <property type="entry name" value="EXPRESSED PROTEIN"/>
    <property type="match status" value="1"/>
</dbReference>
<proteinExistence type="predicted"/>
<feature type="region of interest" description="Disordered" evidence="1">
    <location>
        <begin position="196"/>
        <end position="243"/>
    </location>
</feature>
<accession>A0A453H295</accession>
<feature type="compositionally biased region" description="Gly residues" evidence="1">
    <location>
        <begin position="226"/>
        <end position="236"/>
    </location>
</feature>
<reference evidence="3" key="1">
    <citation type="journal article" date="2014" name="Science">
        <title>Ancient hybridizations among the ancestral genomes of bread wheat.</title>
        <authorList>
            <consortium name="International Wheat Genome Sequencing Consortium,"/>
            <person name="Marcussen T."/>
            <person name="Sandve S.R."/>
            <person name="Heier L."/>
            <person name="Spannagl M."/>
            <person name="Pfeifer M."/>
            <person name="Jakobsen K.S."/>
            <person name="Wulff B.B."/>
            <person name="Steuernagel B."/>
            <person name="Mayer K.F."/>
            <person name="Olsen O.A."/>
        </authorList>
    </citation>
    <scope>NUCLEOTIDE SEQUENCE [LARGE SCALE GENOMIC DNA]</scope>
    <source>
        <strain evidence="3">cv. AL8/78</strain>
    </source>
</reference>
<dbReference type="Proteomes" id="UP000015105">
    <property type="component" value="Chromosome 4D"/>
</dbReference>
<protein>
    <submittedName>
        <fullName evidence="2">Uncharacterized protein</fullName>
    </submittedName>
</protein>
<evidence type="ECO:0000313" key="3">
    <source>
        <dbReference type="Proteomes" id="UP000015105"/>
    </source>
</evidence>
<organism evidence="2 3">
    <name type="scientific">Aegilops tauschii subsp. strangulata</name>
    <name type="common">Goatgrass</name>
    <dbReference type="NCBI Taxonomy" id="200361"/>
    <lineage>
        <taxon>Eukaryota</taxon>
        <taxon>Viridiplantae</taxon>
        <taxon>Streptophyta</taxon>
        <taxon>Embryophyta</taxon>
        <taxon>Tracheophyta</taxon>
        <taxon>Spermatophyta</taxon>
        <taxon>Magnoliopsida</taxon>
        <taxon>Liliopsida</taxon>
        <taxon>Poales</taxon>
        <taxon>Poaceae</taxon>
        <taxon>BOP clade</taxon>
        <taxon>Pooideae</taxon>
        <taxon>Triticodae</taxon>
        <taxon>Triticeae</taxon>
        <taxon>Triticinae</taxon>
        <taxon>Aegilops</taxon>
    </lineage>
</organism>
<feature type="compositionally biased region" description="Polar residues" evidence="1">
    <location>
        <begin position="10"/>
        <end position="20"/>
    </location>
</feature>
<dbReference type="PANTHER" id="PTHR34789:SF1">
    <property type="entry name" value="EXPRESSED PROTEIN"/>
    <property type="match status" value="1"/>
</dbReference>
<dbReference type="EnsemblPlants" id="AET4Gv20035200.1">
    <property type="protein sequence ID" value="AET4Gv20035200.1"/>
    <property type="gene ID" value="AET4Gv20035200"/>
</dbReference>
<sequence>SHDPCRRLTRSISPSGTNTHGHVPWRYSTREEAPVPVPVAEGDGRKGRGPASAINVHMPRLVPDRGWPRPLLYAVALLWTLSVPQPPSSDRLSHGRRSPPSMRISPPRRPVALLRAHSAEPIDHLVPSLPYLMATPGSPHGTIPYHRRGKSAGSTPSKAHNLEPEHEPTMAGVRRAAALLLLLGLACTPALAARDAAQAKPKHPSGPAAGKKPAKPYVPPATKPPGSGGVGGGGGMPNIPGIGTIPGFTVPGMGGGWGGGYGGPDGGYSRGGVAASTTVCSEKGPCYKKKLTCPKKCFSSYSGSGKGYGGGGGGGGCTVDCKTKCVAYC</sequence>
<dbReference type="STRING" id="200361.A0A453H295"/>